<feature type="transmembrane region" description="Helical" evidence="1">
    <location>
        <begin position="250"/>
        <end position="271"/>
    </location>
</feature>
<dbReference type="PANTHER" id="PTHR31145:SF6">
    <property type="entry name" value="INTEGRAL MEMBRANE PROTEIN (AFU_ORTHOLOGUE AFUA_7G01610)"/>
    <property type="match status" value="1"/>
</dbReference>
<keyword evidence="1" id="KW-0472">Membrane</keyword>
<dbReference type="InParanoid" id="G8Y2C4"/>
<feature type="transmembrane region" description="Helical" evidence="1">
    <location>
        <begin position="458"/>
        <end position="477"/>
    </location>
</feature>
<sequence>MLVVRLFFLLCLVTFLGSVDGALVKTFDCLGEDEDEFRLEPFIVDVGFDANTKKLKFFMNTEVRNFDDYSSNDVVISDVNQTTNKYTTMHVEILFMGKRFIDKYLRFCDMVAVKNTTDVQNGPGYSTVDGGKALPLWKTQPYDDARGQKRDTRYDYSEAKDVSSLSLSLAYTNSTVEEIFSNSTGDLISCPLHSNDSLMLYYEADVGEHINDLGSYTIQFTVISNDENATTLGCSKTYVTPIQSSQISSLIDIGILVLLLVAGLVNFIIVISSSYQESSNPFLFTASTICNEKLLRQLDASVQDIIIYLQFALFIGGLDIQYPGFYQPLIGNMRWCALMGITFFSNDDYTYNFDNIYVTFRIGGLMSLANFTSSHSVGLLWPNFMAVMALGTAALIILTQTFLFLKYLYDTIRRKNGRCEKEKGMESRSAASNASTFDYKFIIPRNIYYTFGSILNQYYALFGFPFLILTLFTFYNAGVFNGSKNQYPELKSIESDLFNTTIPYESLLSPVKYFIHQGKIGYDGVHSSTISANNSTSLNGTFVETVSSFKGTSLVPLSIVIISAILFTVWITIGLVFLFNYIFSLKKWKIVISKNISLLYTSIRTILLWTFCYHHYHPDKVYYIGIDFSILLLKSIVIGLFQSHGQTQVICLVIIEFVNTVLLFSVWPYYVKWSWRTSKWMLPVFRFITTILCVPYLRSLNLSEATRTYVAYVQLALHLCVAFIFIFQLFYGLVITLLSNRQRLKGDDMKSLANPNTNTSYEEFNSQFDYIALRAPTPIANDDTKLSRKGSSSNSFDNDIPDDYYYRGNRFESEKEDGRSDGLSFVSYNNKQPGFDGIGENEKGVLIESTDDFSSFQRERVNSDIRKRKNDYTFREGDLIYRKYFVNDSIDPEVKALWDSRQCRNVALERLRVAQEGSGSRKAHPYQKSNEQYWSLSAIFGHLNYIRGLVQPPKEPERKFEVSRPRQLVVKKLDDVQKEN</sequence>
<feature type="transmembrane region" description="Helical" evidence="1">
    <location>
        <begin position="595"/>
        <end position="616"/>
    </location>
</feature>
<organism evidence="4 5">
    <name type="scientific">Pichia sorbitophila (strain ATCC MYA-4447 / BCRC 22081 / CBS 7064 / NBRC 10061 / NRRL Y-12695)</name>
    <name type="common">Hybrid yeast</name>
    <dbReference type="NCBI Taxonomy" id="559304"/>
    <lineage>
        <taxon>Eukaryota</taxon>
        <taxon>Fungi</taxon>
        <taxon>Dikarya</taxon>
        <taxon>Ascomycota</taxon>
        <taxon>Saccharomycotina</taxon>
        <taxon>Pichiomycetes</taxon>
        <taxon>Debaryomycetaceae</taxon>
        <taxon>Millerozyma</taxon>
    </lineage>
</organism>
<gene>
    <name evidence="4" type="primary">Piso0_005575</name>
    <name evidence="4" type="ORF">GNLVRS01_PISO0M17678g</name>
</gene>
<feature type="transmembrane region" description="Helical" evidence="1">
    <location>
        <begin position="709"/>
        <end position="734"/>
    </location>
</feature>
<dbReference type="InterPro" id="IPR010308">
    <property type="entry name" value="TRP_C"/>
</dbReference>
<feature type="transmembrane region" description="Helical" evidence="1">
    <location>
        <begin position="305"/>
        <end position="325"/>
    </location>
</feature>
<feature type="transmembrane region" description="Helical" evidence="1">
    <location>
        <begin position="649"/>
        <end position="668"/>
    </location>
</feature>
<feature type="domain" description="TRP C-terminal" evidence="3">
    <location>
        <begin position="359"/>
        <end position="749"/>
    </location>
</feature>
<keyword evidence="2" id="KW-0732">Signal</keyword>
<evidence type="ECO:0000256" key="2">
    <source>
        <dbReference type="SAM" id="SignalP"/>
    </source>
</evidence>
<keyword evidence="1" id="KW-0812">Transmembrane</keyword>
<evidence type="ECO:0000256" key="1">
    <source>
        <dbReference type="SAM" id="Phobius"/>
    </source>
</evidence>
<feature type="domain" description="TRP C-terminal" evidence="3">
    <location>
        <begin position="261"/>
        <end position="339"/>
    </location>
</feature>
<evidence type="ECO:0000259" key="3">
    <source>
        <dbReference type="Pfam" id="PF06011"/>
    </source>
</evidence>
<dbReference type="STRING" id="559304.G8Y2C4"/>
<dbReference type="OrthoDB" id="5312224at2759"/>
<feature type="chain" id="PRO_5003518966" evidence="2">
    <location>
        <begin position="22"/>
        <end position="980"/>
    </location>
</feature>
<accession>G8Y2C4</accession>
<dbReference type="GO" id="GO:0055085">
    <property type="term" value="P:transmembrane transport"/>
    <property type="evidence" value="ECO:0007669"/>
    <property type="project" value="TreeGrafter"/>
</dbReference>
<dbReference type="Proteomes" id="UP000005222">
    <property type="component" value="Chromosome M"/>
</dbReference>
<dbReference type="eggNOG" id="ENOG502S0RP">
    <property type="taxonomic scope" value="Eukaryota"/>
</dbReference>
<feature type="transmembrane region" description="Helical" evidence="1">
    <location>
        <begin position="622"/>
        <end position="642"/>
    </location>
</feature>
<evidence type="ECO:0000313" key="4">
    <source>
        <dbReference type="EMBL" id="CCE85935.1"/>
    </source>
</evidence>
<evidence type="ECO:0000313" key="5">
    <source>
        <dbReference type="Proteomes" id="UP000005222"/>
    </source>
</evidence>
<dbReference type="AlphaFoldDB" id="G8Y2C4"/>
<protein>
    <submittedName>
        <fullName evidence="4">Piso0_005575 protein</fullName>
    </submittedName>
</protein>
<keyword evidence="5" id="KW-1185">Reference proteome</keyword>
<dbReference type="HOGENOM" id="CLU_015499_0_0_1"/>
<feature type="transmembrane region" description="Helical" evidence="1">
    <location>
        <begin position="384"/>
        <end position="405"/>
    </location>
</feature>
<reference evidence="4 5" key="1">
    <citation type="journal article" date="2012" name="G3 (Bethesda)">
        <title>Pichia sorbitophila, an interspecies yeast hybrid reveals early steps of genome resolution following polyploidization.</title>
        <authorList>
            <person name="Leh Louis V."/>
            <person name="Despons L."/>
            <person name="Friedrich A."/>
            <person name="Martin T."/>
            <person name="Durrens P."/>
            <person name="Casaregola S."/>
            <person name="Neuveglise C."/>
            <person name="Fairhead C."/>
            <person name="Marck C."/>
            <person name="Cruz J.A."/>
            <person name="Straub M.L."/>
            <person name="Kugler V."/>
            <person name="Sacerdot C."/>
            <person name="Uzunov Z."/>
            <person name="Thierry A."/>
            <person name="Weiss S."/>
            <person name="Bleykasten C."/>
            <person name="De Montigny J."/>
            <person name="Jacques N."/>
            <person name="Jung P."/>
            <person name="Lemaire M."/>
            <person name="Mallet S."/>
            <person name="Morel G."/>
            <person name="Richard G.F."/>
            <person name="Sarkar A."/>
            <person name="Savel G."/>
            <person name="Schacherer J."/>
            <person name="Seret M.L."/>
            <person name="Talla E."/>
            <person name="Samson G."/>
            <person name="Jubin C."/>
            <person name="Poulain J."/>
            <person name="Vacherie B."/>
            <person name="Barbe V."/>
            <person name="Pelletier E."/>
            <person name="Sherman D.J."/>
            <person name="Westhof E."/>
            <person name="Weissenbach J."/>
            <person name="Baret P.V."/>
            <person name="Wincker P."/>
            <person name="Gaillardin C."/>
            <person name="Dujon B."/>
            <person name="Souciet J.L."/>
        </authorList>
    </citation>
    <scope>NUCLEOTIDE SEQUENCE [LARGE SCALE GENOMIC DNA]</scope>
    <source>
        <strain evidence="5">ATCC MYA-4447 / BCRC 22081 / CBS 7064 / NBRC 10061 / NRRL Y-12695</strain>
    </source>
</reference>
<name>G8Y2C4_PICSO</name>
<feature type="transmembrane region" description="Helical" evidence="1">
    <location>
        <begin position="680"/>
        <end position="697"/>
    </location>
</feature>
<dbReference type="GO" id="GO:0016020">
    <property type="term" value="C:membrane"/>
    <property type="evidence" value="ECO:0007669"/>
    <property type="project" value="TreeGrafter"/>
</dbReference>
<dbReference type="PANTHER" id="PTHR31145">
    <property type="entry name" value="INTEGRAL MEMBRANE PROTEIN (AFU_ORTHOLOGUE AFUA_7G01610)"/>
    <property type="match status" value="1"/>
</dbReference>
<dbReference type="InterPro" id="IPR040241">
    <property type="entry name" value="TRP_Flc/Pkd2-like"/>
</dbReference>
<feature type="signal peptide" evidence="2">
    <location>
        <begin position="1"/>
        <end position="21"/>
    </location>
</feature>
<dbReference type="Pfam" id="PF06011">
    <property type="entry name" value="TRP"/>
    <property type="match status" value="2"/>
</dbReference>
<proteinExistence type="predicted"/>
<keyword evidence="1" id="KW-1133">Transmembrane helix</keyword>
<dbReference type="EMBL" id="FO082047">
    <property type="protein sequence ID" value="CCE85935.1"/>
    <property type="molecule type" value="Genomic_DNA"/>
</dbReference>
<feature type="transmembrane region" description="Helical" evidence="1">
    <location>
        <begin position="557"/>
        <end position="583"/>
    </location>
</feature>